<dbReference type="Proteomes" id="UP000594454">
    <property type="component" value="Chromosome 4"/>
</dbReference>
<sequence>MIGHQAIIPKFLELKTETEPKFLVTKFYEYYDELLGNDILTPNRFKINYENRNRSLNDQITEFYFQESEEVNEEVYKISQEIFNLEINGLEFARRDVRIDHLNVEKRKQLLHVLKPMKNVFYKEIDNLSFTHAIKHIIN</sequence>
<dbReference type="EMBL" id="LR899012">
    <property type="protein sequence ID" value="CAD7087795.1"/>
    <property type="molecule type" value="Genomic_DNA"/>
</dbReference>
<protein>
    <submittedName>
        <fullName evidence="1">Uncharacterized protein</fullName>
    </submittedName>
</protein>
<gene>
    <name evidence="1" type="ORF">HERILL_LOCUS10477</name>
</gene>
<organism evidence="1 2">
    <name type="scientific">Hermetia illucens</name>
    <name type="common">Black soldier fly</name>
    <dbReference type="NCBI Taxonomy" id="343691"/>
    <lineage>
        <taxon>Eukaryota</taxon>
        <taxon>Metazoa</taxon>
        <taxon>Ecdysozoa</taxon>
        <taxon>Arthropoda</taxon>
        <taxon>Hexapoda</taxon>
        <taxon>Insecta</taxon>
        <taxon>Pterygota</taxon>
        <taxon>Neoptera</taxon>
        <taxon>Endopterygota</taxon>
        <taxon>Diptera</taxon>
        <taxon>Brachycera</taxon>
        <taxon>Stratiomyomorpha</taxon>
        <taxon>Stratiomyidae</taxon>
        <taxon>Hermetiinae</taxon>
        <taxon>Hermetia</taxon>
    </lineage>
</organism>
<dbReference type="AlphaFoldDB" id="A0A7R8UVA8"/>
<dbReference type="InParanoid" id="A0A7R8UVA8"/>
<accession>A0A7R8UVA8</accession>
<evidence type="ECO:0000313" key="1">
    <source>
        <dbReference type="EMBL" id="CAD7087795.1"/>
    </source>
</evidence>
<name>A0A7R8UVA8_HERIL</name>
<proteinExistence type="predicted"/>
<evidence type="ECO:0000313" key="2">
    <source>
        <dbReference type="Proteomes" id="UP000594454"/>
    </source>
</evidence>
<reference evidence="1 2" key="1">
    <citation type="submission" date="2020-11" db="EMBL/GenBank/DDBJ databases">
        <authorList>
            <person name="Wallbank WR R."/>
            <person name="Pardo Diaz C."/>
            <person name="Kozak K."/>
            <person name="Martin S."/>
            <person name="Jiggins C."/>
            <person name="Moest M."/>
            <person name="Warren A I."/>
            <person name="Generalovic N T."/>
            <person name="Byers J.R.P. K."/>
            <person name="Montejo-Kovacevich G."/>
            <person name="Yen C E."/>
        </authorList>
    </citation>
    <scope>NUCLEOTIDE SEQUENCE [LARGE SCALE GENOMIC DNA]</scope>
</reference>
<keyword evidence="2" id="KW-1185">Reference proteome</keyword>